<feature type="domain" description="Myb/SANT-like" evidence="2">
    <location>
        <begin position="21"/>
        <end position="116"/>
    </location>
</feature>
<evidence type="ECO:0000313" key="4">
    <source>
        <dbReference type="Proteomes" id="UP000525078"/>
    </source>
</evidence>
<dbReference type="PANTHER" id="PTHR46250">
    <property type="entry name" value="MYB/SANT-LIKE DNA-BINDING DOMAIN PROTEIN-RELATED"/>
    <property type="match status" value="1"/>
</dbReference>
<feature type="region of interest" description="Disordered" evidence="1">
    <location>
        <begin position="182"/>
        <end position="221"/>
    </location>
</feature>
<evidence type="ECO:0000313" key="3">
    <source>
        <dbReference type="EMBL" id="KAF4351932.1"/>
    </source>
</evidence>
<name>A0A7J6E0P3_CANSA</name>
<dbReference type="AlphaFoldDB" id="A0A7J6E0P3"/>
<gene>
    <name evidence="3" type="ORF">F8388_002294</name>
</gene>
<dbReference type="EMBL" id="JAATIP010000325">
    <property type="protein sequence ID" value="KAF4351932.1"/>
    <property type="molecule type" value="Genomic_DNA"/>
</dbReference>
<comment type="caution">
    <text evidence="3">The sequence shown here is derived from an EMBL/GenBank/DDBJ whole genome shotgun (WGS) entry which is preliminary data.</text>
</comment>
<dbReference type="Proteomes" id="UP000525078">
    <property type="component" value="Unassembled WGS sequence"/>
</dbReference>
<organism evidence="3 4">
    <name type="scientific">Cannabis sativa</name>
    <name type="common">Hemp</name>
    <name type="synonym">Marijuana</name>
    <dbReference type="NCBI Taxonomy" id="3483"/>
    <lineage>
        <taxon>Eukaryota</taxon>
        <taxon>Viridiplantae</taxon>
        <taxon>Streptophyta</taxon>
        <taxon>Embryophyta</taxon>
        <taxon>Tracheophyta</taxon>
        <taxon>Spermatophyta</taxon>
        <taxon>Magnoliopsida</taxon>
        <taxon>eudicotyledons</taxon>
        <taxon>Gunneridae</taxon>
        <taxon>Pentapetalae</taxon>
        <taxon>rosids</taxon>
        <taxon>fabids</taxon>
        <taxon>Rosales</taxon>
        <taxon>Cannabaceae</taxon>
        <taxon>Cannabis</taxon>
    </lineage>
</organism>
<evidence type="ECO:0000259" key="2">
    <source>
        <dbReference type="Pfam" id="PF12776"/>
    </source>
</evidence>
<proteinExistence type="predicted"/>
<protein>
    <recommendedName>
        <fullName evidence="2">Myb/SANT-like domain-containing protein</fullName>
    </recommendedName>
</protein>
<reference evidence="3 4" key="1">
    <citation type="journal article" date="2020" name="bioRxiv">
        <title>Sequence and annotation of 42 cannabis genomes reveals extensive copy number variation in cannabinoid synthesis and pathogen resistance genes.</title>
        <authorList>
            <person name="Mckernan K.J."/>
            <person name="Helbert Y."/>
            <person name="Kane L.T."/>
            <person name="Ebling H."/>
            <person name="Zhang L."/>
            <person name="Liu B."/>
            <person name="Eaton Z."/>
            <person name="Mclaughlin S."/>
            <person name="Kingan S."/>
            <person name="Baybayan P."/>
            <person name="Concepcion G."/>
            <person name="Jordan M."/>
            <person name="Riva A."/>
            <person name="Barbazuk W."/>
            <person name="Harkins T."/>
        </authorList>
    </citation>
    <scope>NUCLEOTIDE SEQUENCE [LARGE SCALE GENOMIC DNA]</scope>
    <source>
        <strain evidence="4">cv. Jamaican Lion 4</strain>
        <tissue evidence="3">Leaf</tissue>
    </source>
</reference>
<evidence type="ECO:0000256" key="1">
    <source>
        <dbReference type="SAM" id="MobiDB-lite"/>
    </source>
</evidence>
<dbReference type="Pfam" id="PF12776">
    <property type="entry name" value="Myb_DNA-bind_3"/>
    <property type="match status" value="1"/>
</dbReference>
<dbReference type="InterPro" id="IPR024752">
    <property type="entry name" value="Myb/SANT-like_dom"/>
</dbReference>
<sequence>MYRMTSNSNVDQRGRGKNKYYWTLEQDNALIDCLLQLSQNPTWRVDCGFKNSYLQQIESMLEAKLLGSNLKASPHIESRIKTLKGKYSCLAELLLLSGFNWDEVHSTLVCEKSVFDENVKKRKDASSLYGKSFPYYHKLAEIYGRDRAIGANADDDEEEICHDNATGVEFGVDDNINDGGDDEKIDEFDGISNTQQPTNMCRRRSTESTTNNQKSGKNKKSKVINSISTNIGALAESVSEIVLKLQGLTDALSDKNVIEMQDNLYTKISKIEGLTIMQCIRATNILVKEPALMRVFYAISYEMKMQYIMNLL</sequence>
<dbReference type="PANTHER" id="PTHR46250:SF15">
    <property type="entry name" value="OS01G0523800 PROTEIN"/>
    <property type="match status" value="1"/>
</dbReference>
<accession>A0A7J6E0P3</accession>